<dbReference type="EMBL" id="CP136594">
    <property type="protein sequence ID" value="WOE74897.1"/>
    <property type="molecule type" value="Genomic_DNA"/>
</dbReference>
<proteinExistence type="predicted"/>
<evidence type="ECO:0000313" key="2">
    <source>
        <dbReference type="Proteomes" id="UP001302429"/>
    </source>
</evidence>
<dbReference type="RefSeq" id="WP_317081323.1">
    <property type="nucleotide sequence ID" value="NZ_CP136594.1"/>
</dbReference>
<accession>A0AA97I0F7</accession>
<evidence type="ECO:0000313" key="1">
    <source>
        <dbReference type="EMBL" id="WOE74897.1"/>
    </source>
</evidence>
<dbReference type="Proteomes" id="UP001302429">
    <property type="component" value="Chromosome"/>
</dbReference>
<protein>
    <submittedName>
        <fullName evidence="1">Uncharacterized protein</fullName>
    </submittedName>
</protein>
<dbReference type="InterPro" id="IPR010982">
    <property type="entry name" value="Lambda_DNA-bd_dom_sf"/>
</dbReference>
<organism evidence="1 2">
    <name type="scientific">Alterisphingorhabdus coralli</name>
    <dbReference type="NCBI Taxonomy" id="3071408"/>
    <lineage>
        <taxon>Bacteria</taxon>
        <taxon>Pseudomonadati</taxon>
        <taxon>Pseudomonadota</taxon>
        <taxon>Alphaproteobacteria</taxon>
        <taxon>Sphingomonadales</taxon>
        <taxon>Sphingomonadaceae</taxon>
        <taxon>Alterisphingorhabdus (ex Yan et al. 2024)</taxon>
    </lineage>
</organism>
<reference evidence="1 2" key="1">
    <citation type="submission" date="2023-10" db="EMBL/GenBank/DDBJ databases">
        <title>Complete genome sequence of a Sphingomonadaceae bacterium.</title>
        <authorList>
            <person name="Yan C."/>
        </authorList>
    </citation>
    <scope>NUCLEOTIDE SEQUENCE [LARGE SCALE GENOMIC DNA]</scope>
    <source>
        <strain evidence="1 2">SCSIO 66989</strain>
    </source>
</reference>
<keyword evidence="2" id="KW-1185">Reference proteome</keyword>
<dbReference type="Gene3D" id="1.10.260.40">
    <property type="entry name" value="lambda repressor-like DNA-binding domains"/>
    <property type="match status" value="1"/>
</dbReference>
<gene>
    <name evidence="1" type="ORF">RB602_13820</name>
</gene>
<dbReference type="AlphaFoldDB" id="A0AA97I0F7"/>
<dbReference type="GO" id="GO:0003677">
    <property type="term" value="F:DNA binding"/>
    <property type="evidence" value="ECO:0007669"/>
    <property type="project" value="InterPro"/>
</dbReference>
<dbReference type="KEGG" id="acoa:RB602_13820"/>
<name>A0AA97I0F7_9SPHN</name>
<dbReference type="SUPFAM" id="SSF47413">
    <property type="entry name" value="lambda repressor-like DNA-binding domains"/>
    <property type="match status" value="1"/>
</dbReference>
<sequence length="65" mass="7193">MKPKSSPPVTREMAAKIRYLKLNKGLYNHQIASMFGINQGRVSEVMTGKKFPDVPPAQGDLFGTD</sequence>